<dbReference type="GO" id="GO:0042843">
    <property type="term" value="P:D-xylose catabolic process"/>
    <property type="evidence" value="ECO:0007669"/>
    <property type="project" value="UniProtKB-UniPathway"/>
</dbReference>
<dbReference type="InterPro" id="IPR023210">
    <property type="entry name" value="NADP_OxRdtase_dom"/>
</dbReference>
<comment type="pathway">
    <text evidence="1">Carbohydrate metabolism; D-xylose degradation.</text>
</comment>
<dbReference type="UniPathway" id="UPA00810"/>
<keyword evidence="9" id="KW-1185">Reference proteome</keyword>
<keyword evidence="3" id="KW-0859">Xylose metabolism</keyword>
<feature type="domain" description="NADP-dependent oxidoreductase" evidence="7">
    <location>
        <begin position="19"/>
        <end position="302"/>
    </location>
</feature>
<dbReference type="InterPro" id="IPR018170">
    <property type="entry name" value="Aldo/ket_reductase_CS"/>
</dbReference>
<dbReference type="OrthoDB" id="416253at2759"/>
<evidence type="ECO:0000256" key="3">
    <source>
        <dbReference type="ARBA" id="ARBA00022629"/>
    </source>
</evidence>
<dbReference type="SUPFAM" id="SSF51430">
    <property type="entry name" value="NAD(P)-linked oxidoreductase"/>
    <property type="match status" value="2"/>
</dbReference>
<evidence type="ECO:0000259" key="7">
    <source>
        <dbReference type="Pfam" id="PF00248"/>
    </source>
</evidence>
<sequence>MPSAPVVKLNNGKEMPLVGFGLWKVNNDTCADTVYNAIKVGYRLFDGACDYGNEKEAGEGVARAIKDGLVKREELFIVSKLWNSFHDKEQVKPICKKQLADWGIDYFDLYVIHFPIALKYVDPSVRYPPGWEDADGKVTPSKAPIQDTYAAMEEIYDEGLIKAIGISNFNGALILDVERYCKHLPQALQIEHHPYLVQKDLVELCKSRGIAVTAYSSFGPQSFVELDMASAKNTELLFDNKTVKSIAEKHKKTPAQVLLRWATQREVAVIPKSNNKDRLAANLDVCAFDLEKDEIEQISGLDKGLRFNNPLNYGREVAVIPKSNNKDRLAANLDVCAFDLEKDEIEQISGLDKGLRFNNPLNYGVPTPIFA</sequence>
<dbReference type="AlphaFoldDB" id="A0A4U0Y142"/>
<evidence type="ECO:0000313" key="9">
    <source>
        <dbReference type="Proteomes" id="UP000309340"/>
    </source>
</evidence>
<evidence type="ECO:0000313" key="8">
    <source>
        <dbReference type="EMBL" id="TKA82791.1"/>
    </source>
</evidence>
<proteinExistence type="inferred from homology"/>
<evidence type="ECO:0000256" key="6">
    <source>
        <dbReference type="ARBA" id="ARBA00023277"/>
    </source>
</evidence>
<reference evidence="8 9" key="1">
    <citation type="submission" date="2017-03" db="EMBL/GenBank/DDBJ databases">
        <title>Genomes of endolithic fungi from Antarctica.</title>
        <authorList>
            <person name="Coleine C."/>
            <person name="Masonjones S."/>
            <person name="Stajich J.E."/>
        </authorList>
    </citation>
    <scope>NUCLEOTIDE SEQUENCE [LARGE SCALE GENOMIC DNA]</scope>
    <source>
        <strain evidence="8 9">CCFEE 5184</strain>
    </source>
</reference>
<dbReference type="InterPro" id="IPR020471">
    <property type="entry name" value="AKR"/>
</dbReference>
<dbReference type="GO" id="GO:0032866">
    <property type="term" value="F:D-xylose reductase (NADPH) activity"/>
    <property type="evidence" value="ECO:0007669"/>
    <property type="project" value="InterPro"/>
</dbReference>
<dbReference type="FunFam" id="3.20.20.100:FF:000007">
    <property type="entry name" value="NAD(P)H-dependent D-xylose reductase xyl1"/>
    <property type="match status" value="1"/>
</dbReference>
<name>A0A4U0Y142_9PEZI</name>
<comment type="caution">
    <text evidence="8">The sequence shown here is derived from an EMBL/GenBank/DDBJ whole genome shotgun (WGS) entry which is preliminary data.</text>
</comment>
<comment type="similarity">
    <text evidence="2">Belongs to the aldo/keto reductase family.</text>
</comment>
<dbReference type="PROSITE" id="PS00063">
    <property type="entry name" value="ALDOKETO_REDUCTASE_3"/>
    <property type="match status" value="2"/>
</dbReference>
<evidence type="ECO:0000256" key="1">
    <source>
        <dbReference type="ARBA" id="ARBA00004722"/>
    </source>
</evidence>
<organism evidence="8 9">
    <name type="scientific">Friedmanniomyces simplex</name>
    <dbReference type="NCBI Taxonomy" id="329884"/>
    <lineage>
        <taxon>Eukaryota</taxon>
        <taxon>Fungi</taxon>
        <taxon>Dikarya</taxon>
        <taxon>Ascomycota</taxon>
        <taxon>Pezizomycotina</taxon>
        <taxon>Dothideomycetes</taxon>
        <taxon>Dothideomycetidae</taxon>
        <taxon>Mycosphaerellales</taxon>
        <taxon>Teratosphaeriaceae</taxon>
        <taxon>Friedmanniomyces</taxon>
    </lineage>
</organism>
<gene>
    <name evidence="8" type="ORF">B0A55_01775</name>
</gene>
<keyword evidence="4" id="KW-0560">Oxidoreductase</keyword>
<dbReference type="EMBL" id="NAJQ01000025">
    <property type="protein sequence ID" value="TKA82791.1"/>
    <property type="molecule type" value="Genomic_DNA"/>
</dbReference>
<dbReference type="PANTHER" id="PTHR11732">
    <property type="entry name" value="ALDO/KETO REDUCTASE"/>
    <property type="match status" value="1"/>
</dbReference>
<dbReference type="Gene3D" id="3.20.20.100">
    <property type="entry name" value="NADP-dependent oxidoreductase domain"/>
    <property type="match status" value="2"/>
</dbReference>
<evidence type="ECO:0000256" key="5">
    <source>
        <dbReference type="ARBA" id="ARBA00023027"/>
    </source>
</evidence>
<dbReference type="InterPro" id="IPR036812">
    <property type="entry name" value="NAD(P)_OxRdtase_dom_sf"/>
</dbReference>
<dbReference type="Pfam" id="PF00248">
    <property type="entry name" value="Aldo_ket_red"/>
    <property type="match status" value="1"/>
</dbReference>
<protein>
    <submittedName>
        <fullName evidence="8">Putative NAD(P)H-dependent D-xylose reductase xyl1</fullName>
    </submittedName>
</protein>
<dbReference type="PRINTS" id="PR00069">
    <property type="entry name" value="ALDKETRDTASE"/>
</dbReference>
<keyword evidence="5" id="KW-0520">NAD</keyword>
<dbReference type="PROSITE" id="PS00062">
    <property type="entry name" value="ALDOKETO_REDUCTASE_2"/>
    <property type="match status" value="1"/>
</dbReference>
<dbReference type="STRING" id="329884.A0A4U0Y142"/>
<dbReference type="CDD" id="cd19115">
    <property type="entry name" value="AKR_AKR2D1"/>
    <property type="match status" value="1"/>
</dbReference>
<evidence type="ECO:0000256" key="4">
    <source>
        <dbReference type="ARBA" id="ARBA00023002"/>
    </source>
</evidence>
<dbReference type="Proteomes" id="UP000309340">
    <property type="component" value="Unassembled WGS sequence"/>
</dbReference>
<accession>A0A4U0Y142</accession>
<evidence type="ECO:0000256" key="2">
    <source>
        <dbReference type="ARBA" id="ARBA00007905"/>
    </source>
</evidence>
<keyword evidence="6" id="KW-0119">Carbohydrate metabolism</keyword>
<dbReference type="PROSITE" id="PS00798">
    <property type="entry name" value="ALDOKETO_REDUCTASE_1"/>
    <property type="match status" value="1"/>
</dbReference>
<dbReference type="InterPro" id="IPR044487">
    <property type="entry name" value="AKR2D"/>
</dbReference>